<dbReference type="RefSeq" id="WP_184986105.1">
    <property type="nucleotide sequence ID" value="NZ_JACHNE010000001.1"/>
</dbReference>
<name>A0A7W9H5Y0_9ACTN</name>
<accession>A0A7W9H5Y0</accession>
<evidence type="ECO:0000256" key="1">
    <source>
        <dbReference type="SAM" id="MobiDB-lite"/>
    </source>
</evidence>
<dbReference type="EMBL" id="JACHNE010000001">
    <property type="protein sequence ID" value="MBB5796280.1"/>
    <property type="molecule type" value="Genomic_DNA"/>
</dbReference>
<dbReference type="Proteomes" id="UP000590647">
    <property type="component" value="Unassembled WGS sequence"/>
</dbReference>
<keyword evidence="3" id="KW-1185">Reference proteome</keyword>
<organism evidence="2 3">
    <name type="scientific">Streptomyces caelestis</name>
    <dbReference type="NCBI Taxonomy" id="36816"/>
    <lineage>
        <taxon>Bacteria</taxon>
        <taxon>Bacillati</taxon>
        <taxon>Actinomycetota</taxon>
        <taxon>Actinomycetes</taxon>
        <taxon>Kitasatosporales</taxon>
        <taxon>Streptomycetaceae</taxon>
        <taxon>Streptomyces</taxon>
    </lineage>
</organism>
<reference evidence="2 3" key="1">
    <citation type="submission" date="2020-08" db="EMBL/GenBank/DDBJ databases">
        <title>Sequencing the genomes of 1000 actinobacteria strains.</title>
        <authorList>
            <person name="Klenk H.-P."/>
        </authorList>
    </citation>
    <scope>NUCLEOTIDE SEQUENCE [LARGE SCALE GENOMIC DNA]</scope>
    <source>
        <strain evidence="2 3">DSM 40084</strain>
    </source>
</reference>
<dbReference type="AlphaFoldDB" id="A0A7W9H5Y0"/>
<evidence type="ECO:0000313" key="3">
    <source>
        <dbReference type="Proteomes" id="UP000590647"/>
    </source>
</evidence>
<protein>
    <submittedName>
        <fullName evidence="2">Uncharacterized protein</fullName>
    </submittedName>
</protein>
<evidence type="ECO:0000313" key="2">
    <source>
        <dbReference type="EMBL" id="MBB5796280.1"/>
    </source>
</evidence>
<comment type="caution">
    <text evidence="2">The sequence shown here is derived from an EMBL/GenBank/DDBJ whole genome shotgun (WGS) entry which is preliminary data.</text>
</comment>
<sequence length="133" mass="13901">MSYDRNAVTTIGPGLRLLPWESDTGKPCFLSTNGTSGALARIADEIEADQLRDGADVLTGAQAVLDDRKAGEYALRLALRAATQCLGDVLRVADSRGARLPQPDDAQDADDSVDDPDDGADGDGPRCPVEACG</sequence>
<feature type="compositionally biased region" description="Acidic residues" evidence="1">
    <location>
        <begin position="105"/>
        <end position="121"/>
    </location>
</feature>
<feature type="region of interest" description="Disordered" evidence="1">
    <location>
        <begin position="96"/>
        <end position="133"/>
    </location>
</feature>
<proteinExistence type="predicted"/>
<gene>
    <name evidence="2" type="ORF">HDA41_004244</name>
</gene>